<dbReference type="PANTHER" id="PTHR46847:SF3">
    <property type="entry name" value="GALACTOFURANOSE-BINDING PROTEIN YTFQ"/>
    <property type="match status" value="1"/>
</dbReference>
<dbReference type="OrthoDB" id="9814427at2"/>
<evidence type="ECO:0000259" key="5">
    <source>
        <dbReference type="Pfam" id="PF13407"/>
    </source>
</evidence>
<feature type="chain" id="PRO_5038574497" evidence="4">
    <location>
        <begin position="24"/>
        <end position="349"/>
    </location>
</feature>
<dbReference type="Gene3D" id="3.40.50.2300">
    <property type="match status" value="2"/>
</dbReference>
<dbReference type="Pfam" id="PF13407">
    <property type="entry name" value="Peripla_BP_4"/>
    <property type="match status" value="1"/>
</dbReference>
<keyword evidence="9" id="KW-1185">Reference proteome</keyword>
<dbReference type="GO" id="GO:0030246">
    <property type="term" value="F:carbohydrate binding"/>
    <property type="evidence" value="ECO:0007669"/>
    <property type="project" value="UniProtKB-ARBA"/>
</dbReference>
<protein>
    <submittedName>
        <fullName evidence="6 7">ABC transporter substrate-binding protein</fullName>
    </submittedName>
</protein>
<dbReference type="Proteomes" id="UP000509327">
    <property type="component" value="Chromosome"/>
</dbReference>
<evidence type="ECO:0000256" key="2">
    <source>
        <dbReference type="ARBA" id="ARBA00007639"/>
    </source>
</evidence>
<sequence>MGKMASWLCILLLLCLTGCTTYESESKPSPVPTTDESLPSIEEWMQSAEYVTPLKKSIVVGFSQLGTESAWRMANTTSIQDAAKESGITLVIKNAEQSQTKQFEAVRSFIRQKVDVIAIAPVVESGWDDILQEAKRAGIPVIIVDRSVDVEDSALFVTTIGSDFYEEGVKAGKYIQDRLRNVPGTIRIAELQGTSGSTPSIQRGEGFRSILGEKNHILFSQSAPADFTEHKGRQVMHGFLQVPEEERPQVLFAHNDEMAFGAIQAIQRAGLKPGEDIIIVSVDGSRKALQTLADGQINAVVECNPLLGPQLMQAVKEVIAGRTLPKRMVPREDIFTRESASREMLHRRF</sequence>
<comment type="subcellular location">
    <subcellularLocation>
        <location evidence="1">Cell envelope</location>
    </subcellularLocation>
</comment>
<reference evidence="7 9" key="2">
    <citation type="submission" date="2020-06" db="EMBL/GenBank/DDBJ databases">
        <title>Complete genome of Paenibacillus barcinonensis KACC11450.</title>
        <authorList>
            <person name="Kim M."/>
            <person name="Park Y.-J."/>
            <person name="Shin J.-H."/>
        </authorList>
    </citation>
    <scope>NUCLEOTIDE SEQUENCE [LARGE SCALE GENOMIC DNA]</scope>
    <source>
        <strain evidence="7 9">KACC11450</strain>
    </source>
</reference>
<name>A0A2V4VBZ5_PAEBA</name>
<dbReference type="CDD" id="cd06309">
    <property type="entry name" value="PBP1_galactofuranose_YtfQ-like"/>
    <property type="match status" value="1"/>
</dbReference>
<evidence type="ECO:0000256" key="4">
    <source>
        <dbReference type="SAM" id="SignalP"/>
    </source>
</evidence>
<keyword evidence="3 4" id="KW-0732">Signal</keyword>
<evidence type="ECO:0000256" key="3">
    <source>
        <dbReference type="ARBA" id="ARBA00022729"/>
    </source>
</evidence>
<dbReference type="EMBL" id="QJSW01000004">
    <property type="protein sequence ID" value="PYE50078.1"/>
    <property type="molecule type" value="Genomic_DNA"/>
</dbReference>
<dbReference type="EMBL" id="CP054614">
    <property type="protein sequence ID" value="QKS59818.1"/>
    <property type="molecule type" value="Genomic_DNA"/>
</dbReference>
<comment type="similarity">
    <text evidence="2">Belongs to the bacterial solute-binding protein 2 family.</text>
</comment>
<feature type="signal peptide" evidence="4">
    <location>
        <begin position="1"/>
        <end position="23"/>
    </location>
</feature>
<dbReference type="Proteomes" id="UP000247790">
    <property type="component" value="Unassembled WGS sequence"/>
</dbReference>
<evidence type="ECO:0000313" key="8">
    <source>
        <dbReference type="Proteomes" id="UP000247790"/>
    </source>
</evidence>
<feature type="domain" description="Periplasmic binding protein" evidence="5">
    <location>
        <begin position="61"/>
        <end position="322"/>
    </location>
</feature>
<dbReference type="SUPFAM" id="SSF53822">
    <property type="entry name" value="Periplasmic binding protein-like I"/>
    <property type="match status" value="1"/>
</dbReference>
<gene>
    <name evidence="6" type="ORF">DFQ00_10436</name>
    <name evidence="7" type="ORF">HUB98_28835</name>
</gene>
<evidence type="ECO:0000313" key="6">
    <source>
        <dbReference type="EMBL" id="PYE50078.1"/>
    </source>
</evidence>
<dbReference type="InterPro" id="IPR025997">
    <property type="entry name" value="SBP_2_dom"/>
</dbReference>
<evidence type="ECO:0000313" key="7">
    <source>
        <dbReference type="EMBL" id="QKS59818.1"/>
    </source>
</evidence>
<dbReference type="GO" id="GO:0030313">
    <property type="term" value="C:cell envelope"/>
    <property type="evidence" value="ECO:0007669"/>
    <property type="project" value="UniProtKB-SubCell"/>
</dbReference>
<evidence type="ECO:0000313" key="9">
    <source>
        <dbReference type="Proteomes" id="UP000509327"/>
    </source>
</evidence>
<evidence type="ECO:0000256" key="1">
    <source>
        <dbReference type="ARBA" id="ARBA00004196"/>
    </source>
</evidence>
<proteinExistence type="inferred from homology"/>
<accession>A0A2V4VBZ5</accession>
<dbReference type="PANTHER" id="PTHR46847">
    <property type="entry name" value="D-ALLOSE-BINDING PERIPLASMIC PROTEIN-RELATED"/>
    <property type="match status" value="1"/>
</dbReference>
<dbReference type="InterPro" id="IPR028082">
    <property type="entry name" value="Peripla_BP_I"/>
</dbReference>
<reference evidence="6 8" key="1">
    <citation type="submission" date="2018-06" db="EMBL/GenBank/DDBJ databases">
        <title>Genomic Encyclopedia of Type Strains, Phase III (KMG-III): the genomes of soil and plant-associated and newly described type strains.</title>
        <authorList>
            <person name="Whitman W."/>
        </authorList>
    </citation>
    <scope>NUCLEOTIDE SEQUENCE [LARGE SCALE GENOMIC DNA]</scope>
    <source>
        <strain evidence="6 8">CECT 7022</strain>
    </source>
</reference>
<dbReference type="AlphaFoldDB" id="A0A2V4VBZ5"/>
<organism evidence="6 8">
    <name type="scientific">Paenibacillus barcinonensis</name>
    <dbReference type="NCBI Taxonomy" id="198119"/>
    <lineage>
        <taxon>Bacteria</taxon>
        <taxon>Bacillati</taxon>
        <taxon>Bacillota</taxon>
        <taxon>Bacilli</taxon>
        <taxon>Bacillales</taxon>
        <taxon>Paenibacillaceae</taxon>
        <taxon>Paenibacillus</taxon>
    </lineage>
</organism>